<protein>
    <submittedName>
        <fullName evidence="1">OPT oligopeptide transporter protein-domain-containing protein</fullName>
    </submittedName>
</protein>
<sequence length="861" mass="97866">MSSYREKSDEGEVGVGRISVHEYDSTDEKKNQVTVIAYSIEERDKILERIQESDDLNDVLDEDADFMLEKMETMGVEEAREVLTEAIDYHSDDVNFPAKTLRKIKKLLAGEEASGLDHESFELDLRLEACLIKYHSPYPEVRAVCKPVDDPSIPVETIRAYLIGTFWVVCASFINQFFDLRQPRLFLNSTVIQILIYPTGKLLELVLPRSSINLFGKQFSLNPGPWTFKEQMLATIMTNVGAGSSNFMSYAVTMKLPMFFGLDFVGFGFMLLMNLSTQFFGFGIAGLLRRWVVYPSKSVWPTILPILQLNKALLLPETKRSIYGWTITKYKFFFIMFVLAFLYFFIPDYLFTALSTFNWMTWIAPQSKTLAFVSGSLIGMGFNPWTTFDWSVINYSTPLVLPFFSTANRYFGTVLGGLIIVGMYWTNYKYSGYVPPNTSNIYDNSGKVYNLSRVVVNNVLDTKLYEEYSPPYISAGKLLYLGSSYALYTFSFVYIVLNERRMITEALKGFIQSLKDRKMSNYERYKDPISTMMSKYPEVPDWWFLVIFVIALAIGIIALTAFPTTTPVWAPIIIILFSIALLVPTAIIFSVTGYMIGLHTLGVIVTGYMVPGNGIANMLCRVYGWNVDEQAETFISDQKLAHYAKIPPRAAFRAQLLATLLQVVISNSATTFLMNSIPDLCSFTQASRFVCPFPHTLYGDTLLLGVVGPHRTFDVLYPILKYTFLIGALAAVLFWAVRRRFMEVLRYVDPVLIISGLTRWGATYNLSYYTPGFYAAVVFMFYIRRRYLAWWTKYNYVLTSALSAGVAFSGILIFLALQYHPKKLLWWGTTIQSNGVDGKMVAALYNVPQGEHFGLPAGSWQ</sequence>
<organism evidence="1 2">
    <name type="scientific">Lipomyces kononenkoae</name>
    <name type="common">Yeast</name>
    <dbReference type="NCBI Taxonomy" id="34357"/>
    <lineage>
        <taxon>Eukaryota</taxon>
        <taxon>Fungi</taxon>
        <taxon>Dikarya</taxon>
        <taxon>Ascomycota</taxon>
        <taxon>Saccharomycotina</taxon>
        <taxon>Lipomycetes</taxon>
        <taxon>Lipomycetales</taxon>
        <taxon>Lipomycetaceae</taxon>
        <taxon>Lipomyces</taxon>
    </lineage>
</organism>
<reference evidence="2" key="1">
    <citation type="journal article" date="2024" name="Front. Bioeng. Biotechnol.">
        <title>Genome-scale model development and genomic sequencing of the oleaginous clade Lipomyces.</title>
        <authorList>
            <person name="Czajka J.J."/>
            <person name="Han Y."/>
            <person name="Kim J."/>
            <person name="Mondo S.J."/>
            <person name="Hofstad B.A."/>
            <person name="Robles A."/>
            <person name="Haridas S."/>
            <person name="Riley R."/>
            <person name="LaButti K."/>
            <person name="Pangilinan J."/>
            <person name="Andreopoulos W."/>
            <person name="Lipzen A."/>
            <person name="Yan J."/>
            <person name="Wang M."/>
            <person name="Ng V."/>
            <person name="Grigoriev I.V."/>
            <person name="Spatafora J.W."/>
            <person name="Magnuson J.K."/>
            <person name="Baker S.E."/>
            <person name="Pomraning K.R."/>
        </authorList>
    </citation>
    <scope>NUCLEOTIDE SEQUENCE [LARGE SCALE GENOMIC DNA]</scope>
    <source>
        <strain evidence="2">CBS 7786</strain>
    </source>
</reference>
<evidence type="ECO:0000313" key="1">
    <source>
        <dbReference type="EMBL" id="KAK9235556.1"/>
    </source>
</evidence>
<dbReference type="Proteomes" id="UP001433508">
    <property type="component" value="Unassembled WGS sequence"/>
</dbReference>
<dbReference type="EMBL" id="MU971411">
    <property type="protein sequence ID" value="KAK9235556.1"/>
    <property type="molecule type" value="Genomic_DNA"/>
</dbReference>
<keyword evidence="2" id="KW-1185">Reference proteome</keyword>
<gene>
    <name evidence="1" type="ORF">V1525DRAFT_421222</name>
</gene>
<accession>A0ACC3SV81</accession>
<comment type="caution">
    <text evidence="1">The sequence shown here is derived from an EMBL/GenBank/DDBJ whole genome shotgun (WGS) entry which is preliminary data.</text>
</comment>
<name>A0ACC3SV81_LIPKO</name>
<proteinExistence type="predicted"/>
<evidence type="ECO:0000313" key="2">
    <source>
        <dbReference type="Proteomes" id="UP001433508"/>
    </source>
</evidence>